<comment type="caution">
    <text evidence="5">The sequence shown here is derived from an EMBL/GenBank/DDBJ whole genome shotgun (WGS) entry which is preliminary data.</text>
</comment>
<dbReference type="Pfam" id="PF04828">
    <property type="entry name" value="GFA"/>
    <property type="match status" value="1"/>
</dbReference>
<sequence length="138" mass="15828">MFHPQDPDVEEQRTAPGLRLHQASCHCGAVRFRFLSHIEEVVQCNCSYCVRKGALHHRIDARHFELLAGARALNLYRFGTLRATHFFCRLCGTHTHCHPRSAPAQINVNVRCVEDVHLWLATVRVRDHDGRAWALDTP</sequence>
<gene>
    <name evidence="5" type="ORF">RJN63_03695</name>
</gene>
<dbReference type="AlphaFoldDB" id="A0AAE4G511"/>
<dbReference type="InterPro" id="IPR011057">
    <property type="entry name" value="Mss4-like_sf"/>
</dbReference>
<keyword evidence="3" id="KW-0862">Zinc</keyword>
<comment type="similarity">
    <text evidence="1">Belongs to the Gfa family.</text>
</comment>
<dbReference type="GO" id="GO:0016846">
    <property type="term" value="F:carbon-sulfur lyase activity"/>
    <property type="evidence" value="ECO:0007669"/>
    <property type="project" value="InterPro"/>
</dbReference>
<dbReference type="Gene3D" id="2.170.150.70">
    <property type="match status" value="1"/>
</dbReference>
<dbReference type="PROSITE" id="PS51891">
    <property type="entry name" value="CENP_V_GFA"/>
    <property type="match status" value="1"/>
</dbReference>
<dbReference type="EMBL" id="JAVRAA010000001">
    <property type="protein sequence ID" value="MDT0335921.1"/>
    <property type="molecule type" value="Genomic_DNA"/>
</dbReference>
<evidence type="ECO:0000256" key="1">
    <source>
        <dbReference type="ARBA" id="ARBA00005495"/>
    </source>
</evidence>
<protein>
    <submittedName>
        <fullName evidence="5">GFA family protein</fullName>
    </submittedName>
</protein>
<feature type="domain" description="CENP-V/GFA" evidence="4">
    <location>
        <begin position="21"/>
        <end position="134"/>
    </location>
</feature>
<evidence type="ECO:0000256" key="2">
    <source>
        <dbReference type="ARBA" id="ARBA00022723"/>
    </source>
</evidence>
<keyword evidence="2" id="KW-0479">Metal-binding</keyword>
<dbReference type="GO" id="GO:0046872">
    <property type="term" value="F:metal ion binding"/>
    <property type="evidence" value="ECO:0007669"/>
    <property type="project" value="UniProtKB-KW"/>
</dbReference>
<dbReference type="RefSeq" id="WP_310837249.1">
    <property type="nucleotide sequence ID" value="NZ_JAVLSM010000005.1"/>
</dbReference>
<dbReference type="PANTHER" id="PTHR28620:SF1">
    <property type="entry name" value="CENP-V_GFA DOMAIN-CONTAINING PROTEIN"/>
    <property type="match status" value="1"/>
</dbReference>
<evidence type="ECO:0000259" key="4">
    <source>
        <dbReference type="PROSITE" id="PS51891"/>
    </source>
</evidence>
<dbReference type="SUPFAM" id="SSF51316">
    <property type="entry name" value="Mss4-like"/>
    <property type="match status" value="1"/>
</dbReference>
<accession>A0AAE4G511</accession>
<organism evidence="5">
    <name type="scientific">Herbaspirillum huttiense subsp. nephrolepidis</name>
    <dbReference type="NCBI Taxonomy" id="3075126"/>
    <lineage>
        <taxon>Bacteria</taxon>
        <taxon>Pseudomonadati</taxon>
        <taxon>Pseudomonadota</taxon>
        <taxon>Betaproteobacteria</taxon>
        <taxon>Burkholderiales</taxon>
        <taxon>Oxalobacteraceae</taxon>
        <taxon>Herbaspirillum</taxon>
    </lineage>
</organism>
<dbReference type="InterPro" id="IPR052355">
    <property type="entry name" value="CENP-V-like"/>
</dbReference>
<name>A0AAE4G511_9BURK</name>
<dbReference type="InterPro" id="IPR006913">
    <property type="entry name" value="CENP-V/GFA"/>
</dbReference>
<proteinExistence type="inferred from homology"/>
<evidence type="ECO:0000256" key="3">
    <source>
        <dbReference type="ARBA" id="ARBA00022833"/>
    </source>
</evidence>
<reference evidence="5" key="1">
    <citation type="submission" date="2023-02" db="EMBL/GenBank/DDBJ databases">
        <title>Description of Herbaspirillum huttiense subsp. nephrolepsisexaltata and Herbaspirillum huttiense subsp. lycopersicon.</title>
        <authorList>
            <person name="Poudel M."/>
            <person name="Sharma A."/>
            <person name="Goss E."/>
            <person name="Tapia J.H."/>
            <person name="Harmon C.M."/>
            <person name="Jones J.B."/>
        </authorList>
    </citation>
    <scope>NUCLEOTIDE SEQUENCE</scope>
    <source>
        <strain evidence="5">NC40101</strain>
    </source>
</reference>
<evidence type="ECO:0000313" key="5">
    <source>
        <dbReference type="EMBL" id="MDT0335921.1"/>
    </source>
</evidence>
<dbReference type="PANTHER" id="PTHR28620">
    <property type="entry name" value="CENTROMERE PROTEIN V"/>
    <property type="match status" value="1"/>
</dbReference>